<comment type="caution">
    <text evidence="5">The sequence shown here is derived from an EMBL/GenBank/DDBJ whole genome shotgun (WGS) entry which is preliminary data.</text>
</comment>
<dbReference type="Gene3D" id="3.40.50.1820">
    <property type="entry name" value="alpha/beta hydrolase"/>
    <property type="match status" value="1"/>
</dbReference>
<gene>
    <name evidence="5" type="ORF">DFR76_11414</name>
</gene>
<dbReference type="STRING" id="1210086.GCA_001613105_07654"/>
<dbReference type="Proteomes" id="UP000254869">
    <property type="component" value="Unassembled WGS sequence"/>
</dbReference>
<keyword evidence="1" id="KW-0808">Transferase</keyword>
<dbReference type="PANTHER" id="PTHR36837">
    <property type="entry name" value="POLY(3-HYDROXYALKANOATE) POLYMERASE SUBUNIT PHAC"/>
    <property type="match status" value="1"/>
</dbReference>
<dbReference type="InterPro" id="IPR029058">
    <property type="entry name" value="AB_hydrolase_fold"/>
</dbReference>
<dbReference type="RefSeq" id="WP_068008739.1">
    <property type="nucleotide sequence ID" value="NZ_QQBC01000014.1"/>
</dbReference>
<protein>
    <submittedName>
        <fullName evidence="5">Polyhydroxyalkanoate synthase</fullName>
    </submittedName>
</protein>
<dbReference type="SUPFAM" id="SSF53474">
    <property type="entry name" value="alpha/beta-Hydrolases"/>
    <property type="match status" value="1"/>
</dbReference>
<dbReference type="InterPro" id="IPR051321">
    <property type="entry name" value="PHA/PHB_synthase"/>
</dbReference>
<dbReference type="Pfam" id="PF07167">
    <property type="entry name" value="PhaC_N"/>
    <property type="match status" value="1"/>
</dbReference>
<feature type="region of interest" description="Disordered" evidence="3">
    <location>
        <begin position="537"/>
        <end position="564"/>
    </location>
</feature>
<dbReference type="GO" id="GO:0042619">
    <property type="term" value="P:poly-hydroxybutyrate biosynthetic process"/>
    <property type="evidence" value="ECO:0007669"/>
    <property type="project" value="InterPro"/>
</dbReference>
<feature type="domain" description="Poly-beta-hydroxybutyrate polymerase N-terminal" evidence="4">
    <location>
        <begin position="78"/>
        <end position="246"/>
    </location>
</feature>
<keyword evidence="6" id="KW-1185">Reference proteome</keyword>
<evidence type="ECO:0000259" key="4">
    <source>
        <dbReference type="Pfam" id="PF07167"/>
    </source>
</evidence>
<evidence type="ECO:0000313" key="5">
    <source>
        <dbReference type="EMBL" id="RDI61290.1"/>
    </source>
</evidence>
<proteinExistence type="predicted"/>
<dbReference type="InterPro" id="IPR010941">
    <property type="entry name" value="PhaC_N"/>
</dbReference>
<organism evidence="5 6">
    <name type="scientific">Nocardia pseudobrasiliensis</name>
    <dbReference type="NCBI Taxonomy" id="45979"/>
    <lineage>
        <taxon>Bacteria</taxon>
        <taxon>Bacillati</taxon>
        <taxon>Actinomycetota</taxon>
        <taxon>Actinomycetes</taxon>
        <taxon>Mycobacteriales</taxon>
        <taxon>Nocardiaceae</taxon>
        <taxon>Nocardia</taxon>
    </lineage>
</organism>
<evidence type="ECO:0000256" key="1">
    <source>
        <dbReference type="ARBA" id="ARBA00022679"/>
    </source>
</evidence>
<keyword evidence="2" id="KW-0012">Acyltransferase</keyword>
<dbReference type="AlphaFoldDB" id="A0A370HSL9"/>
<evidence type="ECO:0000256" key="3">
    <source>
        <dbReference type="SAM" id="MobiDB-lite"/>
    </source>
</evidence>
<evidence type="ECO:0000313" key="6">
    <source>
        <dbReference type="Proteomes" id="UP000254869"/>
    </source>
</evidence>
<sequence length="564" mass="61344">MVAKDAPTPDELAAPLDLLLTGSALGIGRRMLPNTSWTRLALELARRPRVVADRLGGLGTELVDIARGRGDRAPAKADKRFTDAAWRTNPLFRRAMQSYLATDETVHALLADAELDWRDAEWMRFVIDNITEGLAPSNNPLLSPLAWKALVDTGGASAVRGVRHFLDDFSTPPRVPSMVTPDAFTVGETVAATPGAVVARTEMFELIEYAPQTERVHPTPLLMVPPVINKFYITDIAPGRSMIEYLVRQGQRVFTLSWRNPTAEHRDWDLDGYGRAILDALEVVERITGSDRTHLLASCSGGIIAAMVAAHLAAIDQAERLAGLTLLVTVLDQSRAGLAAAAVDEDTAKIAIGLSARTGYLDGRALAEVFAWLRPTDLVWRYWVNNYLQGRTPEPFDVLFWNADTTRLPAALHRDLVLMGVRNSLVAPDGAAMLGTPVNLSALPTDTYVVAGVADHISPWQACYRSARLLGSKEQRFVLSTSGHIAALVNPPGNPKASYRIGPADRVEPNDWLAATAPEPGSWWPDYARWLAEHDGTDIDAPAQPGSAEFPPLAPAPGSYVHEH</sequence>
<dbReference type="EMBL" id="QQBC01000014">
    <property type="protein sequence ID" value="RDI61290.1"/>
    <property type="molecule type" value="Genomic_DNA"/>
</dbReference>
<reference evidence="5 6" key="1">
    <citation type="submission" date="2018-07" db="EMBL/GenBank/DDBJ databases">
        <title>Genomic Encyclopedia of Type Strains, Phase IV (KMG-IV): sequencing the most valuable type-strain genomes for metagenomic binning, comparative biology and taxonomic classification.</title>
        <authorList>
            <person name="Goeker M."/>
        </authorList>
    </citation>
    <scope>NUCLEOTIDE SEQUENCE [LARGE SCALE GENOMIC DNA]</scope>
    <source>
        <strain evidence="5 6">DSM 44290</strain>
    </source>
</reference>
<dbReference type="GO" id="GO:0016746">
    <property type="term" value="F:acyltransferase activity"/>
    <property type="evidence" value="ECO:0007669"/>
    <property type="project" value="UniProtKB-KW"/>
</dbReference>
<dbReference type="PANTHER" id="PTHR36837:SF5">
    <property type="entry name" value="POLY-3-HYDROXYBUTYRATE SYNTHASE"/>
    <property type="match status" value="1"/>
</dbReference>
<evidence type="ECO:0000256" key="2">
    <source>
        <dbReference type="ARBA" id="ARBA00023315"/>
    </source>
</evidence>
<name>A0A370HSL9_9NOCA</name>
<accession>A0A370HSL9</accession>